<accession>G2DDW5</accession>
<comment type="caution">
    <text evidence="1">The sequence shown here is derived from an EMBL/GenBank/DDBJ whole genome shotgun (WGS) entry which is preliminary data.</text>
</comment>
<keyword evidence="2" id="KW-1185">Reference proteome</keyword>
<protein>
    <submittedName>
        <fullName evidence="1">Uncharacterized protein</fullName>
    </submittedName>
</protein>
<dbReference type="SUPFAM" id="SSF55073">
    <property type="entry name" value="Nucleotide cyclase"/>
    <property type="match status" value="1"/>
</dbReference>
<dbReference type="InterPro" id="IPR029787">
    <property type="entry name" value="Nucleotide_cyclase"/>
</dbReference>
<dbReference type="Proteomes" id="UP000004491">
    <property type="component" value="Unassembled WGS sequence"/>
</dbReference>
<dbReference type="AlphaFoldDB" id="G2DDW5"/>
<evidence type="ECO:0000313" key="2">
    <source>
        <dbReference type="Proteomes" id="UP000004491"/>
    </source>
</evidence>
<name>G2DDW5_9GAMM</name>
<sequence>MFGAMGARLNKFFHWQPEREVFLEPLHRFARPAVRFDRLQIGIDNKHIDVALSPKVLSSATELVRRMVHEDLAANGWGEVGVEPTAKDFDAFREIYSGLMEVAVERVHDRVSAPEVIQLLHLILLKMLLEMPGRALENFRNQLQLDAEGFATQLSGRNLELHERLVALAKLEPGVRYRTLRRIFKVVQRLESTNLRKLRKSVLGVSWDIPKLVLFNPLLHLSGFSCESQFMNHYPLLCIDEDEENYFALTNRILCELFGDYLPGWAMSVAVPARRPDGNSKLQIYDRSQDGAFNSFLDGQRLLERALQKEEYTGPSVSWLDAPDNITMLIHPVRSGWFLSDKPSDEETIVPWLDPHWPEFQQRIGTELFQRFMKAGITRRAIAAYRTPRVYHQLEGRVPVREVYNYLAGTIPRRRLMRRIAATSPNLDAGETIKTLDMVSNHIRRMSTLRQQEYVIRYLRDFLSFRRDLKLAYFANQLMSQIRLLTVPEEIKLSRDNGSLYEFPLRAEVEPEGQKIRSHVILKADVRGSTEITRQLLANRLNPATHFSMNFFGPITKLLGDFGAQKVFVEGDALILTIFDYDGASLQSLAVANACGLARKILSVMDTQNTQNRVHGLPELELGLGMAFSNDAPAYLYDERRKIMISPAINQADRLSSCSAELRRSVHWKHHKEHRVEVLTEQSEDAKPKLLRYNVNGIELDSPAFLKLKSELALHRVRIRDKAGNPHYYHVGRYLDRLGATHWLVVREAPVMVWEGDVTGDLDPEGRQFYEVITNPKVIARVRSKLSTKSRVASTGTSG</sequence>
<evidence type="ECO:0000313" key="1">
    <source>
        <dbReference type="EMBL" id="EGV51173.1"/>
    </source>
</evidence>
<dbReference type="EMBL" id="AFOC01000046">
    <property type="protein sequence ID" value="EGV51173.1"/>
    <property type="molecule type" value="Genomic_DNA"/>
</dbReference>
<proteinExistence type="predicted"/>
<reference evidence="1" key="1">
    <citation type="journal article" date="2011" name="ISME J.">
        <title>The endosymbionts of the deep-sea tubeworms Riftia pachyptila and Tevnia jerichonana share an identical physiology as revealed by proteogenomic analyses.</title>
        <authorList>
            <person name="Gardebrecht A."/>
            <person name="Markert S."/>
            <person name="Felbeck H."/>
            <person name="Thuermer A."/>
            <person name="Albrecht D."/>
            <person name="Wollherr A."/>
            <person name="Kabisch J."/>
            <person name="Lehmann R."/>
            <person name="Daniel R."/>
            <person name="Liesegang H."/>
            <person name="Hecker M."/>
            <person name="Sievert S.M."/>
            <person name="Schweder T."/>
        </authorList>
    </citation>
    <scope>NUCLEOTIDE SEQUENCE [LARGE SCALE GENOMIC DNA]</scope>
</reference>
<organism evidence="1 2">
    <name type="scientific">endosymbiont of Riftia pachyptila</name>
    <name type="common">vent Ph05</name>
    <dbReference type="NCBI Taxonomy" id="1048808"/>
    <lineage>
        <taxon>Bacteria</taxon>
        <taxon>Pseudomonadati</taxon>
        <taxon>Pseudomonadota</taxon>
        <taxon>Gammaproteobacteria</taxon>
        <taxon>sulfur-oxidizing symbionts</taxon>
    </lineage>
</organism>
<dbReference type="PATRIC" id="fig|1048808.3.peg.1801"/>
<dbReference type="Gene3D" id="3.30.70.1230">
    <property type="entry name" value="Nucleotide cyclase"/>
    <property type="match status" value="1"/>
</dbReference>
<gene>
    <name evidence="1" type="ORF">Rifp1Sym_bs00050</name>
</gene>